<sequence length="61" mass="7102">MHHSFFVFIAQELLFKLTLINTSYVLLNVNKILVFMMVFRMVRGKNALVCQELLIVLSDQA</sequence>
<feature type="transmembrane region" description="Helical" evidence="1">
    <location>
        <begin position="20"/>
        <end position="39"/>
    </location>
</feature>
<dbReference type="EMBL" id="AEVT01000018">
    <property type="protein sequence ID" value="EGA71601.1"/>
    <property type="molecule type" value="Genomic_DNA"/>
</dbReference>
<accession>E8M2U3</accession>
<reference evidence="2 3" key="1">
    <citation type="journal article" date="2012" name="Int. J. Syst. Evol. Microbiol.">
        <title>Vibrio caribbeanicus sp. nov., isolated from the marine sponge Scleritoderma cyanea.</title>
        <authorList>
            <person name="Hoffmann M."/>
            <person name="Monday S.R."/>
            <person name="Allard M.W."/>
            <person name="Strain E.A."/>
            <person name="Whittaker P."/>
            <person name="Naum M."/>
            <person name="McCarthy P.J."/>
            <person name="Lopez J.V."/>
            <person name="Fischer M."/>
            <person name="Brown E.W."/>
        </authorList>
    </citation>
    <scope>NUCLEOTIDE SEQUENCE [LARGE SCALE GENOMIC DNA]</scope>
    <source>
        <strain evidence="3">DSMZ 21326</strain>
    </source>
</reference>
<dbReference type="Proteomes" id="UP000006228">
    <property type="component" value="Unassembled WGS sequence"/>
</dbReference>
<organism evidence="2 3">
    <name type="scientific">Vibrio sinaloensis DSM 21326</name>
    <dbReference type="NCBI Taxonomy" id="945550"/>
    <lineage>
        <taxon>Bacteria</taxon>
        <taxon>Pseudomonadati</taxon>
        <taxon>Pseudomonadota</taxon>
        <taxon>Gammaproteobacteria</taxon>
        <taxon>Vibrionales</taxon>
        <taxon>Vibrionaceae</taxon>
        <taxon>Vibrio</taxon>
        <taxon>Vibrio oreintalis group</taxon>
    </lineage>
</organism>
<evidence type="ECO:0000256" key="1">
    <source>
        <dbReference type="SAM" id="Phobius"/>
    </source>
</evidence>
<dbReference type="AlphaFoldDB" id="E8M2U3"/>
<proteinExistence type="predicted"/>
<keyword evidence="1" id="KW-0472">Membrane</keyword>
<comment type="caution">
    <text evidence="2">The sequence shown here is derived from an EMBL/GenBank/DDBJ whole genome shotgun (WGS) entry which is preliminary data.</text>
</comment>
<protein>
    <submittedName>
        <fullName evidence="2">Uncharacterized protein</fullName>
    </submittedName>
</protein>
<evidence type="ECO:0000313" key="2">
    <source>
        <dbReference type="EMBL" id="EGA71601.1"/>
    </source>
</evidence>
<evidence type="ECO:0000313" key="3">
    <source>
        <dbReference type="Proteomes" id="UP000006228"/>
    </source>
</evidence>
<keyword evidence="1" id="KW-1133">Transmembrane helix</keyword>
<keyword evidence="1" id="KW-0812">Transmembrane</keyword>
<gene>
    <name evidence="2" type="ORF">VISI1226_12481</name>
</gene>
<name>E8M2U3_PHOS4</name>